<dbReference type="Proteomes" id="UP000800041">
    <property type="component" value="Unassembled WGS sequence"/>
</dbReference>
<proteinExistence type="predicted"/>
<dbReference type="EMBL" id="ML977146">
    <property type="protein sequence ID" value="KAF1989160.1"/>
    <property type="molecule type" value="Genomic_DNA"/>
</dbReference>
<evidence type="ECO:0000313" key="2">
    <source>
        <dbReference type="Proteomes" id="UP000800041"/>
    </source>
</evidence>
<keyword evidence="2" id="KW-1185">Reference proteome</keyword>
<name>A0A6G1H812_9PEZI</name>
<dbReference type="AlphaFoldDB" id="A0A6G1H812"/>
<protein>
    <submittedName>
        <fullName evidence="1">Uncharacterized protein</fullName>
    </submittedName>
</protein>
<accession>A0A6G1H812</accession>
<reference evidence="1" key="1">
    <citation type="journal article" date="2020" name="Stud. Mycol.">
        <title>101 Dothideomycetes genomes: a test case for predicting lifestyles and emergence of pathogens.</title>
        <authorList>
            <person name="Haridas S."/>
            <person name="Albert R."/>
            <person name="Binder M."/>
            <person name="Bloem J."/>
            <person name="Labutti K."/>
            <person name="Salamov A."/>
            <person name="Andreopoulos B."/>
            <person name="Baker S."/>
            <person name="Barry K."/>
            <person name="Bills G."/>
            <person name="Bluhm B."/>
            <person name="Cannon C."/>
            <person name="Castanera R."/>
            <person name="Culley D."/>
            <person name="Daum C."/>
            <person name="Ezra D."/>
            <person name="Gonzalez J."/>
            <person name="Henrissat B."/>
            <person name="Kuo A."/>
            <person name="Liang C."/>
            <person name="Lipzen A."/>
            <person name="Lutzoni F."/>
            <person name="Magnuson J."/>
            <person name="Mondo S."/>
            <person name="Nolan M."/>
            <person name="Ohm R."/>
            <person name="Pangilinan J."/>
            <person name="Park H.-J."/>
            <person name="Ramirez L."/>
            <person name="Alfaro M."/>
            <person name="Sun H."/>
            <person name="Tritt A."/>
            <person name="Yoshinaga Y."/>
            <person name="Zwiers L.-H."/>
            <person name="Turgeon B."/>
            <person name="Goodwin S."/>
            <person name="Spatafora J."/>
            <person name="Crous P."/>
            <person name="Grigoriev I."/>
        </authorList>
    </citation>
    <scope>NUCLEOTIDE SEQUENCE</scope>
    <source>
        <strain evidence="1">CBS 113979</strain>
    </source>
</reference>
<sequence length="81" mass="9030">MTKGRGLPSTQPIPGYFLIISETVIAILQGICRIQTDLVAGQRGLAHKRQRSQKMQRELSVGVLALRAEKLIVLMLSNREM</sequence>
<gene>
    <name evidence="1" type="ORF">K402DRAFT_391317</name>
</gene>
<evidence type="ECO:0000313" key="1">
    <source>
        <dbReference type="EMBL" id="KAF1989160.1"/>
    </source>
</evidence>
<organism evidence="1 2">
    <name type="scientific">Aulographum hederae CBS 113979</name>
    <dbReference type="NCBI Taxonomy" id="1176131"/>
    <lineage>
        <taxon>Eukaryota</taxon>
        <taxon>Fungi</taxon>
        <taxon>Dikarya</taxon>
        <taxon>Ascomycota</taxon>
        <taxon>Pezizomycotina</taxon>
        <taxon>Dothideomycetes</taxon>
        <taxon>Pleosporomycetidae</taxon>
        <taxon>Aulographales</taxon>
        <taxon>Aulographaceae</taxon>
    </lineage>
</organism>